<keyword evidence="3" id="KW-1185">Reference proteome</keyword>
<reference evidence="2 3" key="1">
    <citation type="submission" date="2013-02" db="EMBL/GenBank/DDBJ databases">
        <title>Draft genome sequence of Amycolatopsis vancoresmycina strain DSM 44592T.</title>
        <authorList>
            <person name="Kumar S."/>
            <person name="Kaur N."/>
            <person name="Kaur C."/>
            <person name="Raghava G.P.S."/>
            <person name="Mayilraj S."/>
        </authorList>
    </citation>
    <scope>NUCLEOTIDE SEQUENCE [LARGE SCALE GENOMIC DNA]</scope>
    <source>
        <strain evidence="2 3">DSM 44592</strain>
    </source>
</reference>
<dbReference type="InterPro" id="IPR057727">
    <property type="entry name" value="WCX_dom"/>
</dbReference>
<dbReference type="Proteomes" id="UP000014139">
    <property type="component" value="Unassembled WGS sequence"/>
</dbReference>
<feature type="domain" description="WCX" evidence="1">
    <location>
        <begin position="11"/>
        <end position="86"/>
    </location>
</feature>
<gene>
    <name evidence="2" type="ORF">H480_07358</name>
</gene>
<evidence type="ECO:0000313" key="3">
    <source>
        <dbReference type="Proteomes" id="UP000014139"/>
    </source>
</evidence>
<dbReference type="eggNOG" id="COG2378">
    <property type="taxonomic scope" value="Bacteria"/>
</dbReference>
<proteinExistence type="predicted"/>
<name>R1I9H4_9PSEU</name>
<protein>
    <submittedName>
        <fullName evidence="2">HTH type 11 transcriptional regulator</fullName>
    </submittedName>
</protein>
<evidence type="ECO:0000313" key="2">
    <source>
        <dbReference type="EMBL" id="EOD69201.1"/>
    </source>
</evidence>
<dbReference type="AlphaFoldDB" id="R1I9H4"/>
<comment type="caution">
    <text evidence="2">The sequence shown here is derived from an EMBL/GenBank/DDBJ whole genome shotgun (WGS) entry which is preliminary data.</text>
</comment>
<sequence length="94" mass="9833">MVTGDSEPSPVTTARVWVADGRAAGVRRRGTVVGRTTVDGEEGDLVEIGLLYPESAADWIAAQGPDVVVFEPDVLAKSVQDRLEAVVARQGGVS</sequence>
<dbReference type="Pfam" id="PF25583">
    <property type="entry name" value="WCX"/>
    <property type="match status" value="1"/>
</dbReference>
<accession>R1I9H4</accession>
<organism evidence="2 3">
    <name type="scientific">Amycolatopsis vancoresmycina DSM 44592</name>
    <dbReference type="NCBI Taxonomy" id="1292037"/>
    <lineage>
        <taxon>Bacteria</taxon>
        <taxon>Bacillati</taxon>
        <taxon>Actinomycetota</taxon>
        <taxon>Actinomycetes</taxon>
        <taxon>Pseudonocardiales</taxon>
        <taxon>Pseudonocardiaceae</taxon>
        <taxon>Amycolatopsis</taxon>
    </lineage>
</organism>
<evidence type="ECO:0000259" key="1">
    <source>
        <dbReference type="Pfam" id="PF25583"/>
    </source>
</evidence>
<dbReference type="EMBL" id="AOUO01000079">
    <property type="protein sequence ID" value="EOD69201.1"/>
    <property type="molecule type" value="Genomic_DNA"/>
</dbReference>